<evidence type="ECO:0000313" key="13">
    <source>
        <dbReference type="Proteomes" id="UP000754883"/>
    </source>
</evidence>
<dbReference type="Proteomes" id="UP000754883">
    <property type="component" value="Unassembled WGS sequence"/>
</dbReference>
<proteinExistence type="inferred from homology"/>
<evidence type="ECO:0000256" key="8">
    <source>
        <dbReference type="ARBA" id="ARBA00022691"/>
    </source>
</evidence>
<dbReference type="InterPro" id="IPR011671">
    <property type="entry name" value="tRNA_uracil_MeTrfase"/>
</dbReference>
<keyword evidence="7 11" id="KW-0808">Transferase</keyword>
<keyword evidence="6 11" id="KW-0489">Methyltransferase</keyword>
<evidence type="ECO:0000256" key="9">
    <source>
        <dbReference type="ARBA" id="ARBA00022694"/>
    </source>
</evidence>
<evidence type="ECO:0000256" key="6">
    <source>
        <dbReference type="ARBA" id="ARBA00022603"/>
    </source>
</evidence>
<evidence type="ECO:0000256" key="4">
    <source>
        <dbReference type="ARBA" id="ARBA00017788"/>
    </source>
</evidence>
<comment type="similarity">
    <text evidence="2 11">Belongs to the TRM44 family.</text>
</comment>
<keyword evidence="5 11" id="KW-0963">Cytoplasm</keyword>
<dbReference type="EMBL" id="CABFNO020001404">
    <property type="protein sequence ID" value="CAG9986403.1"/>
    <property type="molecule type" value="Genomic_DNA"/>
</dbReference>
<evidence type="ECO:0000256" key="2">
    <source>
        <dbReference type="ARBA" id="ARBA00009056"/>
    </source>
</evidence>
<evidence type="ECO:0000256" key="5">
    <source>
        <dbReference type="ARBA" id="ARBA00022490"/>
    </source>
</evidence>
<dbReference type="PANTHER" id="PTHR21210:SF0">
    <property type="entry name" value="TRNA (URACIL-O(2)-)-METHYLTRANSFERASE-RELATED"/>
    <property type="match status" value="1"/>
</dbReference>
<sequence length="496" mass="55842">MPYAPEQPSDDERVALEDTLGDGWVQMYHHGCSFPPETFITKMTVLIENPNLNSSWLFRADIIRDERQPGIPEQLQVDQPPDSPWSRVRHFPKYQLQRRLVRTLVPRNTKRDLPLDQTCTQHQTLQQQPEDPVSTLIIYLPHVESAQETPFYHPKVKGVAHLHEWDPATGTGSISVLFLPFPGHPLSDNKLQRTAFHLLQIIHKHGESADYVKRVHHDLVVPRAIFQDRYAGLKGKYAKRLIESWSEQTDPTKHIFEDLGIAAFLIELWSTMYTADSPFPGFVDIGCGNGLLVHILNLEGYHGWGFDARSRKSWEHYKSQNDLTASGTSLEERLLLPHLVAGDATEFHDQLPGSVGIHDGRFPPGTFIVSNHADELTPWTPLLAVASNCPFISIPCCSHNLGGDKYRPPPPKDKTKGASTYASLVEWVTEIAEDCGWVVETEFLRIPSTRNAALLGRSRTTEAEAIDAGAIIAKHGGGHRYLENFMQLLKNNARGH</sequence>
<accession>A0A9N9UH01</accession>
<evidence type="ECO:0000256" key="11">
    <source>
        <dbReference type="RuleBase" id="RU368004"/>
    </source>
</evidence>
<dbReference type="EC" id="2.1.1.211" evidence="3 11"/>
<gene>
    <name evidence="12" type="ORF">CBYS24578_00012680</name>
</gene>
<comment type="subcellular location">
    <subcellularLocation>
        <location evidence="1 11">Cytoplasm</location>
    </subcellularLocation>
</comment>
<evidence type="ECO:0000256" key="3">
    <source>
        <dbReference type="ARBA" id="ARBA00012795"/>
    </source>
</evidence>
<keyword evidence="9 11" id="KW-0819">tRNA processing</keyword>
<evidence type="ECO:0000256" key="10">
    <source>
        <dbReference type="ARBA" id="ARBA00047957"/>
    </source>
</evidence>
<organism evidence="12 13">
    <name type="scientific">Clonostachys byssicola</name>
    <dbReference type="NCBI Taxonomy" id="160290"/>
    <lineage>
        <taxon>Eukaryota</taxon>
        <taxon>Fungi</taxon>
        <taxon>Dikarya</taxon>
        <taxon>Ascomycota</taxon>
        <taxon>Pezizomycotina</taxon>
        <taxon>Sordariomycetes</taxon>
        <taxon>Hypocreomycetidae</taxon>
        <taxon>Hypocreales</taxon>
        <taxon>Bionectriaceae</taxon>
        <taxon>Clonostachys</taxon>
    </lineage>
</organism>
<protein>
    <recommendedName>
        <fullName evidence="4 11">tRNA (uracil-O(2)-)-methyltransferase</fullName>
        <ecNumber evidence="3 11">2.1.1.211</ecNumber>
    </recommendedName>
</protein>
<keyword evidence="13" id="KW-1185">Reference proteome</keyword>
<comment type="caution">
    <text evidence="12">The sequence shown here is derived from an EMBL/GenBank/DDBJ whole genome shotgun (WGS) entry which is preliminary data.</text>
</comment>
<dbReference type="GO" id="GO:0030488">
    <property type="term" value="P:tRNA methylation"/>
    <property type="evidence" value="ECO:0007669"/>
    <property type="project" value="UniProtKB-UniRule"/>
</dbReference>
<reference evidence="12 13" key="2">
    <citation type="submission" date="2021-10" db="EMBL/GenBank/DDBJ databases">
        <authorList>
            <person name="Piombo E."/>
        </authorList>
    </citation>
    <scope>NUCLEOTIDE SEQUENCE [LARGE SCALE GENOMIC DNA]</scope>
</reference>
<dbReference type="AlphaFoldDB" id="A0A9N9UH01"/>
<evidence type="ECO:0000256" key="1">
    <source>
        <dbReference type="ARBA" id="ARBA00004496"/>
    </source>
</evidence>
<name>A0A9N9UH01_9HYPO</name>
<comment type="catalytic activity">
    <reaction evidence="10 11">
        <text>uridine(44) in tRNA(Ser) + S-adenosyl-L-methionine = 2'-O-methyluridine(44) in tRNA(Ser) + S-adenosyl-L-homocysteine + H(+)</text>
        <dbReference type="Rhea" id="RHEA:43100"/>
        <dbReference type="Rhea" id="RHEA-COMP:10339"/>
        <dbReference type="Rhea" id="RHEA-COMP:10340"/>
        <dbReference type="ChEBI" id="CHEBI:15378"/>
        <dbReference type="ChEBI" id="CHEBI:57856"/>
        <dbReference type="ChEBI" id="CHEBI:59789"/>
        <dbReference type="ChEBI" id="CHEBI:65315"/>
        <dbReference type="ChEBI" id="CHEBI:74478"/>
        <dbReference type="EC" id="2.1.1.211"/>
    </reaction>
</comment>
<dbReference type="GO" id="GO:0141101">
    <property type="term" value="F:tRNA(Ser) (uridine(44)-2'-O-)-methyltransferase activity"/>
    <property type="evidence" value="ECO:0007669"/>
    <property type="project" value="UniProtKB-EC"/>
</dbReference>
<dbReference type="Pfam" id="PF07757">
    <property type="entry name" value="AdoMet_MTase"/>
    <property type="match status" value="1"/>
</dbReference>
<reference evidence="13" key="1">
    <citation type="submission" date="2019-06" db="EMBL/GenBank/DDBJ databases">
        <authorList>
            <person name="Broberg M."/>
        </authorList>
    </citation>
    <scope>NUCLEOTIDE SEQUENCE [LARGE SCALE GENOMIC DNA]</scope>
</reference>
<dbReference type="PANTHER" id="PTHR21210">
    <property type="entry name" value="TRNA (URACIL-O(2)-)-METHYLTRANSFERASE-RELATED"/>
    <property type="match status" value="1"/>
</dbReference>
<dbReference type="OrthoDB" id="10047021at2759"/>
<evidence type="ECO:0000313" key="12">
    <source>
        <dbReference type="EMBL" id="CAG9986403.1"/>
    </source>
</evidence>
<evidence type="ECO:0000256" key="7">
    <source>
        <dbReference type="ARBA" id="ARBA00022679"/>
    </source>
</evidence>
<keyword evidence="8 11" id="KW-0949">S-adenosyl-L-methionine</keyword>
<dbReference type="GO" id="GO:0005737">
    <property type="term" value="C:cytoplasm"/>
    <property type="evidence" value="ECO:0007669"/>
    <property type="project" value="UniProtKB-SubCell"/>
</dbReference>
<comment type="function">
    <text evidence="11">Adenosyl-L-methionine (AdoMet)-dependent tRNA (uracil-O(2)-)-methyltransferase.</text>
</comment>